<gene>
    <name evidence="12" type="primary">LOC109473776</name>
</gene>
<keyword evidence="3" id="KW-0677">Repeat</keyword>
<dbReference type="AlphaFoldDB" id="A0A6P4YYP0"/>
<dbReference type="Pfam" id="PF00096">
    <property type="entry name" value="zf-C2H2"/>
    <property type="match status" value="2"/>
</dbReference>
<evidence type="ECO:0000256" key="4">
    <source>
        <dbReference type="ARBA" id="ARBA00022771"/>
    </source>
</evidence>
<sequence>MRMMKELPAPSPRQKATCQNVEDSATGNKGETQKEDRNFEEGDTETHVDVSMESSMKNDSKVKNKKKQKKRKKLTQIDSSDCSSADEYSEVSDHRKKARHIGRTPNYTKPKQKVKEYRKRREKVAAKVACKYCNKIFTIAAFLYNHVEKHCKMKKDPHLCYPCRHVAYTSEEHEEHCKTQDHAVLQEIYKHIKESQEGCIKYRCTICEYQSGNMEEIEIHVPKHLADDGKVFPCNYCNKLYPSRYRRQLHIEKLHTKTWKKTAICDVCGKCFYGSTELNMHMRLHQGIKPHKCTHEGCTYRAKVPSELKTHMMRHAGEKPFLCDRCSYASVTKQGLTRHVRHVHTKPADKLLKCEQCGYTTMQAHNLTRHITTHTGEKPFKCPHCPYRCNDDGNLRKHILKSGKHKGVKLYNCKSCDFGTNRVLDFFNHQRGTHGMAIVEDYKGSFMSGTTIDNMNPRFHRVSSSNQQQGPAGGTTDKQEGEVASAIAAIVPNDDIPDVESEEMASDNTQPSNAVGILEDLVEEMSASLQTTTEEEHQEEEQQEEEQQEKEQQDTEMF</sequence>
<keyword evidence="11" id="KW-1185">Reference proteome</keyword>
<feature type="domain" description="C2H2-type" evidence="10">
    <location>
        <begin position="263"/>
        <end position="290"/>
    </location>
</feature>
<feature type="compositionally biased region" description="Acidic residues" evidence="9">
    <location>
        <begin position="536"/>
        <end position="548"/>
    </location>
</feature>
<dbReference type="RefSeq" id="XP_019629393.1">
    <property type="nucleotide sequence ID" value="XM_019773834.1"/>
</dbReference>
<dbReference type="Gene3D" id="3.30.160.60">
    <property type="entry name" value="Classic Zinc Finger"/>
    <property type="match status" value="6"/>
</dbReference>
<dbReference type="GO" id="GO:0008270">
    <property type="term" value="F:zinc ion binding"/>
    <property type="evidence" value="ECO:0007669"/>
    <property type="project" value="UniProtKB-KW"/>
</dbReference>
<evidence type="ECO:0000256" key="1">
    <source>
        <dbReference type="ARBA" id="ARBA00004123"/>
    </source>
</evidence>
<keyword evidence="7" id="KW-0539">Nucleus</keyword>
<name>A0A6P4YYP0_BRABE</name>
<organism evidence="11 12">
    <name type="scientific">Branchiostoma belcheri</name>
    <name type="common">Amphioxus</name>
    <dbReference type="NCBI Taxonomy" id="7741"/>
    <lineage>
        <taxon>Eukaryota</taxon>
        <taxon>Metazoa</taxon>
        <taxon>Chordata</taxon>
        <taxon>Cephalochordata</taxon>
        <taxon>Leptocardii</taxon>
        <taxon>Amphioxiformes</taxon>
        <taxon>Branchiostomatidae</taxon>
        <taxon>Branchiostoma</taxon>
    </lineage>
</organism>
<evidence type="ECO:0000313" key="12">
    <source>
        <dbReference type="RefSeq" id="XP_019629393.1"/>
    </source>
</evidence>
<feature type="domain" description="C2H2-type" evidence="10">
    <location>
        <begin position="291"/>
        <end position="320"/>
    </location>
</feature>
<comment type="subcellular location">
    <subcellularLocation>
        <location evidence="1">Nucleus</location>
    </subcellularLocation>
</comment>
<dbReference type="GO" id="GO:0005634">
    <property type="term" value="C:nucleus"/>
    <property type="evidence" value="ECO:0007669"/>
    <property type="project" value="UniProtKB-SubCell"/>
</dbReference>
<feature type="domain" description="C2H2-type" evidence="10">
    <location>
        <begin position="128"/>
        <end position="155"/>
    </location>
</feature>
<evidence type="ECO:0000313" key="11">
    <source>
        <dbReference type="Proteomes" id="UP000515135"/>
    </source>
</evidence>
<evidence type="ECO:0000256" key="6">
    <source>
        <dbReference type="ARBA" id="ARBA00023125"/>
    </source>
</evidence>
<dbReference type="PANTHER" id="PTHR24404">
    <property type="entry name" value="ZINC FINGER PROTEIN"/>
    <property type="match status" value="1"/>
</dbReference>
<proteinExistence type="predicted"/>
<accession>A0A6P4YYP0</accession>
<feature type="region of interest" description="Disordered" evidence="9">
    <location>
        <begin position="453"/>
        <end position="480"/>
    </location>
</feature>
<feature type="compositionally biased region" description="Basic and acidic residues" evidence="9">
    <location>
        <begin position="31"/>
        <end position="62"/>
    </location>
</feature>
<dbReference type="GO" id="GO:0003700">
    <property type="term" value="F:DNA-binding transcription factor activity"/>
    <property type="evidence" value="ECO:0007669"/>
    <property type="project" value="TreeGrafter"/>
</dbReference>
<dbReference type="KEGG" id="bbel:109473776"/>
<dbReference type="PROSITE" id="PS00028">
    <property type="entry name" value="ZINC_FINGER_C2H2_1"/>
    <property type="match status" value="3"/>
</dbReference>
<dbReference type="FunFam" id="3.30.160.60:FF:000446">
    <property type="entry name" value="Zinc finger protein"/>
    <property type="match status" value="1"/>
</dbReference>
<protein>
    <submittedName>
        <fullName evidence="12">Zinc finger protein 37 homolog</fullName>
    </submittedName>
</protein>
<evidence type="ECO:0000256" key="8">
    <source>
        <dbReference type="PROSITE-ProRule" id="PRU00042"/>
    </source>
</evidence>
<feature type="compositionally biased region" description="Polar residues" evidence="9">
    <location>
        <begin position="14"/>
        <end position="30"/>
    </location>
</feature>
<reference evidence="12" key="1">
    <citation type="submission" date="2025-08" db="UniProtKB">
        <authorList>
            <consortium name="RefSeq"/>
        </authorList>
    </citation>
    <scope>IDENTIFICATION</scope>
    <source>
        <tissue evidence="12">Gonad</tissue>
    </source>
</reference>
<feature type="domain" description="C2H2-type" evidence="10">
    <location>
        <begin position="321"/>
        <end position="349"/>
    </location>
</feature>
<dbReference type="OrthoDB" id="7788172at2759"/>
<evidence type="ECO:0000256" key="7">
    <source>
        <dbReference type="ARBA" id="ARBA00023242"/>
    </source>
</evidence>
<keyword evidence="4 8" id="KW-0863">Zinc-finger</keyword>
<evidence type="ECO:0000259" key="10">
    <source>
        <dbReference type="PROSITE" id="PS50157"/>
    </source>
</evidence>
<dbReference type="InterPro" id="IPR036236">
    <property type="entry name" value="Znf_C2H2_sf"/>
</dbReference>
<dbReference type="SUPFAM" id="SSF57667">
    <property type="entry name" value="beta-beta-alpha zinc fingers"/>
    <property type="match status" value="3"/>
</dbReference>
<dbReference type="PROSITE" id="PS50157">
    <property type="entry name" value="ZINC_FINGER_C2H2_2"/>
    <property type="match status" value="5"/>
</dbReference>
<keyword evidence="5" id="KW-0862">Zinc</keyword>
<keyword evidence="2" id="KW-0479">Metal-binding</keyword>
<feature type="compositionally biased region" description="Basic residues" evidence="9">
    <location>
        <begin position="63"/>
        <end position="74"/>
    </location>
</feature>
<evidence type="ECO:0000256" key="5">
    <source>
        <dbReference type="ARBA" id="ARBA00022833"/>
    </source>
</evidence>
<evidence type="ECO:0000256" key="3">
    <source>
        <dbReference type="ARBA" id="ARBA00022737"/>
    </source>
</evidence>
<feature type="compositionally biased region" description="Basic and acidic residues" evidence="9">
    <location>
        <begin position="549"/>
        <end position="558"/>
    </location>
</feature>
<dbReference type="GO" id="GO:0000978">
    <property type="term" value="F:RNA polymerase II cis-regulatory region sequence-specific DNA binding"/>
    <property type="evidence" value="ECO:0007669"/>
    <property type="project" value="TreeGrafter"/>
</dbReference>
<dbReference type="GO" id="GO:0006357">
    <property type="term" value="P:regulation of transcription by RNA polymerase II"/>
    <property type="evidence" value="ECO:0007669"/>
    <property type="project" value="TreeGrafter"/>
</dbReference>
<dbReference type="InterPro" id="IPR050589">
    <property type="entry name" value="Ikaros_C2H2-ZF"/>
</dbReference>
<dbReference type="InterPro" id="IPR013087">
    <property type="entry name" value="Znf_C2H2_type"/>
</dbReference>
<evidence type="ECO:0000256" key="2">
    <source>
        <dbReference type="ARBA" id="ARBA00022723"/>
    </source>
</evidence>
<feature type="compositionally biased region" description="Acidic residues" evidence="9">
    <location>
        <begin position="495"/>
        <end position="505"/>
    </location>
</feature>
<dbReference type="GeneID" id="109473776"/>
<dbReference type="SMART" id="SM00355">
    <property type="entry name" value="ZnF_C2H2"/>
    <property type="match status" value="9"/>
</dbReference>
<dbReference type="PANTHER" id="PTHR24404:SF111">
    <property type="entry name" value="GASTRULA ZINC FINGER PROTEIN XLCGF49.1-LIKE-RELATED"/>
    <property type="match status" value="1"/>
</dbReference>
<dbReference type="Proteomes" id="UP000515135">
    <property type="component" value="Unplaced"/>
</dbReference>
<evidence type="ECO:0000256" key="9">
    <source>
        <dbReference type="SAM" id="MobiDB-lite"/>
    </source>
</evidence>
<feature type="region of interest" description="Disordered" evidence="9">
    <location>
        <begin position="1"/>
        <end position="116"/>
    </location>
</feature>
<keyword evidence="6" id="KW-0238">DNA-binding</keyword>
<feature type="region of interest" description="Disordered" evidence="9">
    <location>
        <begin position="492"/>
        <end position="558"/>
    </location>
</feature>
<feature type="domain" description="C2H2-type" evidence="10">
    <location>
        <begin position="352"/>
        <end position="379"/>
    </location>
</feature>